<dbReference type="Proteomes" id="UP000004535">
    <property type="component" value="Unassembled WGS sequence"/>
</dbReference>
<feature type="domain" description="DUF4382" evidence="1">
    <location>
        <begin position="45"/>
        <end position="196"/>
    </location>
</feature>
<dbReference type="EMBL" id="ACFC01000002">
    <property type="protein sequence ID" value="EEE08279.1"/>
    <property type="molecule type" value="Genomic_DNA"/>
</dbReference>
<accession>B9BK12</accession>
<evidence type="ECO:0000259" key="1">
    <source>
        <dbReference type="Pfam" id="PF14321"/>
    </source>
</evidence>
<dbReference type="InterPro" id="IPR025491">
    <property type="entry name" value="DUF4382"/>
</dbReference>
<name>B9BK12_9BURK</name>
<proteinExistence type="predicted"/>
<evidence type="ECO:0000313" key="2">
    <source>
        <dbReference type="EMBL" id="EEE08279.1"/>
    </source>
</evidence>
<dbReference type="AlphaFoldDB" id="B9BK12"/>
<evidence type="ECO:0000313" key="3">
    <source>
        <dbReference type="Proteomes" id="UP000004535"/>
    </source>
</evidence>
<comment type="caution">
    <text evidence="2">The sequence shown here is derived from an EMBL/GenBank/DDBJ whole genome shotgun (WGS) entry which is preliminary data.</text>
</comment>
<reference evidence="2 3" key="1">
    <citation type="journal article" date="2012" name="J. Bacteriol.">
        <title>Draft Genome Sequence Determination for Cystic Fibrosis and Chronic Granulomatous Disease Burkholderia multivorans Isolates.</title>
        <authorList>
            <person name="Varga J.J."/>
            <person name="Losada L."/>
            <person name="Zelazny A.M."/>
            <person name="Brinkac L."/>
            <person name="Harkins D."/>
            <person name="Radune D."/>
            <person name="Hostetler J."/>
            <person name="Sampaio E.P."/>
            <person name="Ronning C.M."/>
            <person name="Nierman W.C."/>
            <person name="Greenberg D.E."/>
            <person name="Holland S.M."/>
            <person name="Goldberg J.B."/>
        </authorList>
    </citation>
    <scope>NUCLEOTIDE SEQUENCE [LARGE SCALE GENOMIC DNA]</scope>
    <source>
        <strain evidence="2 3">CGD2</strain>
    </source>
</reference>
<organism evidence="2 3">
    <name type="scientific">Burkholderia multivorans CGD2</name>
    <dbReference type="NCBI Taxonomy" id="513052"/>
    <lineage>
        <taxon>Bacteria</taxon>
        <taxon>Pseudomonadati</taxon>
        <taxon>Pseudomonadota</taxon>
        <taxon>Betaproteobacteria</taxon>
        <taxon>Burkholderiales</taxon>
        <taxon>Burkholderiaceae</taxon>
        <taxon>Burkholderia</taxon>
        <taxon>Burkholderia cepacia complex</taxon>
    </lineage>
</organism>
<dbReference type="Pfam" id="PF14321">
    <property type="entry name" value="DUF4382"/>
    <property type="match status" value="1"/>
</dbReference>
<gene>
    <name evidence="2" type="ORF">BURMUCGD2_5419</name>
</gene>
<sequence length="398" mass="40344">MLRSTHNNVERGNNPMNGLSKATLCAALIPVALAGCGGDDNGPQTGTLHVAMTDAPSCGFEHVYVTVSQVRVNANPNANDNDAGWSTISLATPQKIDLLSLTNGVLADLGQTALPAGQYQQVRLVLAQNQGNSLANSVVPSGGTEQALATPSATQSGYKIIQPFTVQPNTLVDLVLDFNACKSIVQRGNGSYALKPVVTAIPTVVSGAISGYVAAAEAGATVYAEQGGKVVRGTVADSSGKFVLSPLIQSSTQGNYDVVIVRSNFASGIVRSVPVVVNTTTAVSASDAPIALPASTMGAVSGTATPSANAFVRALQTIDANAYEITSINANQDTGAYSLSVPTAAPVVGTYTGSLPVALAAAPTAAARYTIEADAESGATQSANVDATTNPSNVNFSF</sequence>
<protein>
    <recommendedName>
        <fullName evidence="1">DUF4382 domain-containing protein</fullName>
    </recommendedName>
</protein>